<dbReference type="InterPro" id="IPR036047">
    <property type="entry name" value="F-box-like_dom_sf"/>
</dbReference>
<dbReference type="PROSITE" id="PS50082">
    <property type="entry name" value="WD_REPEATS_2"/>
    <property type="match status" value="5"/>
</dbReference>
<dbReference type="Gene3D" id="1.20.1280.50">
    <property type="match status" value="1"/>
</dbReference>
<dbReference type="CDD" id="cd00200">
    <property type="entry name" value="WD40"/>
    <property type="match status" value="1"/>
</dbReference>
<sequence>MLSPSSSSPPQRLPTKQTLRNTLPRSSSSPYASSSTSSNNEPDAPRFTRLLGTVLGSPFVTTADVPNAEPEGRRSPSTDARDDVVLVDGAFSAVPRNLTVTRPSSPAPTMDFSLISRPTSMVQMTSDDHQIDVYGYGHEHDKSCSFFTSPSARSRFDRISPSRSAKGFLPRIWDALSSPGKKGKGKAAYTVTTFDYSDLPPLDGEEGELIDEACYIDALAVTGIDILSRLPPEIALYLLLFLDLPSILACLSVSHTWRTLATDNGVWKELFYQKAGWQIDLDRAWVRGWDGQRFVCRASPGSVAISRSSSNVTGGWVSRTPSFGGESRVSAGEGRGRRRATALLSVPAIASAPSWSGATLTPGSLAPLSLDWRALYRARLELEKKWTSGEPRVTRISGHTDSVYCLEFDSSRIITGSRDRSIKVWSLRTGKLLGTFRGHAGSVLCLKFDKDWDVGALSDEEEKAGMRKGFMVSGSSDCSVCVWDLWSSAGAGVGKRASAASGLAHGEVRAEVKAVLRGHTGGVLDLRIDGEWIVSCSKDALIRVWNRETLSLHTTFRGHEGPVNAVGLQAGKVVSASGDGKMMLWDILSGERLRTFEGHDRGLACIEFKDDLIVSGSNDCKIKVWSATTGECLRTLVGHDLLVRALSFDPQSGRLVSASYDRTVKVWDLRTGRMLREFRNSHVSHIFDVKFDVSRIVSTSHDQKIVVLDFGQDIDTALFV</sequence>
<dbReference type="EMBL" id="KB469309">
    <property type="protein sequence ID" value="EPQ51862.1"/>
    <property type="molecule type" value="Genomic_DNA"/>
</dbReference>
<evidence type="ECO:0000313" key="7">
    <source>
        <dbReference type="Proteomes" id="UP000030669"/>
    </source>
</evidence>
<dbReference type="STRING" id="670483.S7PWV1"/>
<accession>S7PWV1</accession>
<feature type="repeat" description="WD" evidence="3">
    <location>
        <begin position="396"/>
        <end position="435"/>
    </location>
</feature>
<evidence type="ECO:0000256" key="3">
    <source>
        <dbReference type="PROSITE-ProRule" id="PRU00221"/>
    </source>
</evidence>
<evidence type="ECO:0000256" key="1">
    <source>
        <dbReference type="ARBA" id="ARBA00022574"/>
    </source>
</evidence>
<feature type="compositionally biased region" description="Low complexity" evidence="4">
    <location>
        <begin position="26"/>
        <end position="38"/>
    </location>
</feature>
<evidence type="ECO:0000256" key="4">
    <source>
        <dbReference type="SAM" id="MobiDB-lite"/>
    </source>
</evidence>
<dbReference type="InterPro" id="IPR015943">
    <property type="entry name" value="WD40/YVTN_repeat-like_dom_sf"/>
</dbReference>
<dbReference type="SUPFAM" id="SSF50978">
    <property type="entry name" value="WD40 repeat-like"/>
    <property type="match status" value="1"/>
</dbReference>
<evidence type="ECO:0000313" key="6">
    <source>
        <dbReference type="EMBL" id="EPQ51862.1"/>
    </source>
</evidence>
<evidence type="ECO:0000259" key="5">
    <source>
        <dbReference type="PROSITE" id="PS50181"/>
    </source>
</evidence>
<dbReference type="GeneID" id="19304619"/>
<feature type="repeat" description="WD" evidence="3">
    <location>
        <begin position="556"/>
        <end position="595"/>
    </location>
</feature>
<dbReference type="InterPro" id="IPR053299">
    <property type="entry name" value="ASTRA_WD_repeat"/>
</dbReference>
<dbReference type="OrthoDB" id="19711at2759"/>
<name>S7PWV1_GLOTA</name>
<keyword evidence="7" id="KW-1185">Reference proteome</keyword>
<dbReference type="eggNOG" id="KOG0281">
    <property type="taxonomic scope" value="Eukaryota"/>
</dbReference>
<dbReference type="PROSITE" id="PS50294">
    <property type="entry name" value="WD_REPEATS_REGION"/>
    <property type="match status" value="4"/>
</dbReference>
<dbReference type="Proteomes" id="UP000030669">
    <property type="component" value="Unassembled WGS sequence"/>
</dbReference>
<dbReference type="InterPro" id="IPR001810">
    <property type="entry name" value="F-box_dom"/>
</dbReference>
<dbReference type="SMART" id="SM00256">
    <property type="entry name" value="FBOX"/>
    <property type="match status" value="1"/>
</dbReference>
<protein>
    <submittedName>
        <fullName evidence="6">WD40 repeat-like protein</fullName>
    </submittedName>
</protein>
<keyword evidence="2" id="KW-0677">Repeat</keyword>
<dbReference type="PRINTS" id="PR00320">
    <property type="entry name" value="GPROTEINBRPT"/>
</dbReference>
<dbReference type="AlphaFoldDB" id="S7PWV1"/>
<dbReference type="OMA" id="KDISICV"/>
<keyword evidence="1 3" id="KW-0853">WD repeat</keyword>
<proteinExistence type="predicted"/>
<evidence type="ECO:0000256" key="2">
    <source>
        <dbReference type="ARBA" id="ARBA00022737"/>
    </source>
</evidence>
<dbReference type="InterPro" id="IPR019775">
    <property type="entry name" value="WD40_repeat_CS"/>
</dbReference>
<organism evidence="6 7">
    <name type="scientific">Gloeophyllum trabeum (strain ATCC 11539 / FP-39264 / Madison 617)</name>
    <name type="common">Brown rot fungus</name>
    <dbReference type="NCBI Taxonomy" id="670483"/>
    <lineage>
        <taxon>Eukaryota</taxon>
        <taxon>Fungi</taxon>
        <taxon>Dikarya</taxon>
        <taxon>Basidiomycota</taxon>
        <taxon>Agaricomycotina</taxon>
        <taxon>Agaricomycetes</taxon>
        <taxon>Gloeophyllales</taxon>
        <taxon>Gloeophyllaceae</taxon>
        <taxon>Gloeophyllum</taxon>
    </lineage>
</organism>
<dbReference type="SMART" id="SM00320">
    <property type="entry name" value="WD40"/>
    <property type="match status" value="7"/>
</dbReference>
<dbReference type="InterPro" id="IPR056828">
    <property type="entry name" value="Beta-prop_TEP1_C"/>
</dbReference>
<feature type="compositionally biased region" description="Basic and acidic residues" evidence="4">
    <location>
        <begin position="70"/>
        <end position="82"/>
    </location>
</feature>
<dbReference type="PROSITE" id="PS00678">
    <property type="entry name" value="WD_REPEATS_1"/>
    <property type="match status" value="2"/>
</dbReference>
<dbReference type="PANTHER" id="PTHR44156">
    <property type="entry name" value="SUPERNUMERARY LIMBS, ISOFORM B-RELATED"/>
    <property type="match status" value="1"/>
</dbReference>
<dbReference type="Pfam" id="PF00400">
    <property type="entry name" value="WD40"/>
    <property type="match status" value="4"/>
</dbReference>
<dbReference type="RefSeq" id="XP_007869747.1">
    <property type="nucleotide sequence ID" value="XM_007871556.1"/>
</dbReference>
<dbReference type="InterPro" id="IPR020472">
    <property type="entry name" value="WD40_PAC1"/>
</dbReference>
<dbReference type="KEGG" id="gtr:GLOTRDRAFT_140812"/>
<dbReference type="InterPro" id="IPR036322">
    <property type="entry name" value="WD40_repeat_dom_sf"/>
</dbReference>
<feature type="compositionally biased region" description="Low complexity" evidence="4">
    <location>
        <begin position="1"/>
        <end position="10"/>
    </location>
</feature>
<dbReference type="InterPro" id="IPR001680">
    <property type="entry name" value="WD40_rpt"/>
</dbReference>
<dbReference type="SUPFAM" id="SSF81383">
    <property type="entry name" value="F-box domain"/>
    <property type="match status" value="1"/>
</dbReference>
<feature type="compositionally biased region" description="Polar residues" evidence="4">
    <location>
        <begin position="14"/>
        <end position="25"/>
    </location>
</feature>
<feature type="repeat" description="WD" evidence="3">
    <location>
        <begin position="516"/>
        <end position="555"/>
    </location>
</feature>
<feature type="repeat" description="WD" evidence="3">
    <location>
        <begin position="636"/>
        <end position="677"/>
    </location>
</feature>
<dbReference type="Pfam" id="PF12937">
    <property type="entry name" value="F-box-like"/>
    <property type="match status" value="1"/>
</dbReference>
<dbReference type="Pfam" id="PF25048">
    <property type="entry name" value="Beta-prop_TEP1_C"/>
    <property type="match status" value="1"/>
</dbReference>
<gene>
    <name evidence="6" type="ORF">GLOTRDRAFT_140812</name>
</gene>
<feature type="repeat" description="WD" evidence="3">
    <location>
        <begin position="596"/>
        <end position="635"/>
    </location>
</feature>
<dbReference type="HOGENOM" id="CLU_000288_103_6_1"/>
<feature type="region of interest" description="Disordered" evidence="4">
    <location>
        <begin position="1"/>
        <end position="82"/>
    </location>
</feature>
<feature type="domain" description="F-box" evidence="5">
    <location>
        <begin position="224"/>
        <end position="270"/>
    </location>
</feature>
<dbReference type="Gene3D" id="2.130.10.10">
    <property type="entry name" value="YVTN repeat-like/Quinoprotein amine dehydrogenase"/>
    <property type="match status" value="2"/>
</dbReference>
<reference evidence="6 7" key="1">
    <citation type="journal article" date="2012" name="Science">
        <title>The Paleozoic origin of enzymatic lignin decomposition reconstructed from 31 fungal genomes.</title>
        <authorList>
            <person name="Floudas D."/>
            <person name="Binder M."/>
            <person name="Riley R."/>
            <person name="Barry K."/>
            <person name="Blanchette R.A."/>
            <person name="Henrissat B."/>
            <person name="Martinez A.T."/>
            <person name="Otillar R."/>
            <person name="Spatafora J.W."/>
            <person name="Yadav J.S."/>
            <person name="Aerts A."/>
            <person name="Benoit I."/>
            <person name="Boyd A."/>
            <person name="Carlson A."/>
            <person name="Copeland A."/>
            <person name="Coutinho P.M."/>
            <person name="de Vries R.P."/>
            <person name="Ferreira P."/>
            <person name="Findley K."/>
            <person name="Foster B."/>
            <person name="Gaskell J."/>
            <person name="Glotzer D."/>
            <person name="Gorecki P."/>
            <person name="Heitman J."/>
            <person name="Hesse C."/>
            <person name="Hori C."/>
            <person name="Igarashi K."/>
            <person name="Jurgens J.A."/>
            <person name="Kallen N."/>
            <person name="Kersten P."/>
            <person name="Kohler A."/>
            <person name="Kuees U."/>
            <person name="Kumar T.K.A."/>
            <person name="Kuo A."/>
            <person name="LaButti K."/>
            <person name="Larrondo L.F."/>
            <person name="Lindquist E."/>
            <person name="Ling A."/>
            <person name="Lombard V."/>
            <person name="Lucas S."/>
            <person name="Lundell T."/>
            <person name="Martin R."/>
            <person name="McLaughlin D.J."/>
            <person name="Morgenstern I."/>
            <person name="Morin E."/>
            <person name="Murat C."/>
            <person name="Nagy L.G."/>
            <person name="Nolan M."/>
            <person name="Ohm R.A."/>
            <person name="Patyshakuliyeva A."/>
            <person name="Rokas A."/>
            <person name="Ruiz-Duenas F.J."/>
            <person name="Sabat G."/>
            <person name="Salamov A."/>
            <person name="Samejima M."/>
            <person name="Schmutz J."/>
            <person name="Slot J.C."/>
            <person name="St John F."/>
            <person name="Stenlid J."/>
            <person name="Sun H."/>
            <person name="Sun S."/>
            <person name="Syed K."/>
            <person name="Tsang A."/>
            <person name="Wiebenga A."/>
            <person name="Young D."/>
            <person name="Pisabarro A."/>
            <person name="Eastwood D.C."/>
            <person name="Martin F."/>
            <person name="Cullen D."/>
            <person name="Grigoriev I.V."/>
            <person name="Hibbett D.S."/>
        </authorList>
    </citation>
    <scope>NUCLEOTIDE SEQUENCE [LARGE SCALE GENOMIC DNA]</scope>
    <source>
        <strain evidence="6 7">ATCC 11539</strain>
    </source>
</reference>
<dbReference type="PROSITE" id="PS50181">
    <property type="entry name" value="FBOX"/>
    <property type="match status" value="1"/>
</dbReference>